<protein>
    <submittedName>
        <fullName evidence="2">Uncharacterized protein</fullName>
    </submittedName>
</protein>
<keyword evidence="3" id="KW-1185">Reference proteome</keyword>
<name>A0A9P4QCL1_9PEZI</name>
<accession>A0A9P4QCL1</accession>
<feature type="compositionally biased region" description="Low complexity" evidence="1">
    <location>
        <begin position="137"/>
        <end position="150"/>
    </location>
</feature>
<evidence type="ECO:0000313" key="3">
    <source>
        <dbReference type="Proteomes" id="UP000799441"/>
    </source>
</evidence>
<dbReference type="EMBL" id="MU003774">
    <property type="protein sequence ID" value="KAF2723924.1"/>
    <property type="molecule type" value="Genomic_DNA"/>
</dbReference>
<proteinExistence type="predicted"/>
<evidence type="ECO:0000256" key="1">
    <source>
        <dbReference type="SAM" id="MobiDB-lite"/>
    </source>
</evidence>
<reference evidence="2" key="1">
    <citation type="journal article" date="2020" name="Stud. Mycol.">
        <title>101 Dothideomycetes genomes: a test case for predicting lifestyles and emergence of pathogens.</title>
        <authorList>
            <person name="Haridas S."/>
            <person name="Albert R."/>
            <person name="Binder M."/>
            <person name="Bloem J."/>
            <person name="Labutti K."/>
            <person name="Salamov A."/>
            <person name="Andreopoulos B."/>
            <person name="Baker S."/>
            <person name="Barry K."/>
            <person name="Bills G."/>
            <person name="Bluhm B."/>
            <person name="Cannon C."/>
            <person name="Castanera R."/>
            <person name="Culley D."/>
            <person name="Daum C."/>
            <person name="Ezra D."/>
            <person name="Gonzalez J."/>
            <person name="Henrissat B."/>
            <person name="Kuo A."/>
            <person name="Liang C."/>
            <person name="Lipzen A."/>
            <person name="Lutzoni F."/>
            <person name="Magnuson J."/>
            <person name="Mondo S."/>
            <person name="Nolan M."/>
            <person name="Ohm R."/>
            <person name="Pangilinan J."/>
            <person name="Park H.-J."/>
            <person name="Ramirez L."/>
            <person name="Alfaro M."/>
            <person name="Sun H."/>
            <person name="Tritt A."/>
            <person name="Yoshinaga Y."/>
            <person name="Zwiers L.-H."/>
            <person name="Turgeon B."/>
            <person name="Goodwin S."/>
            <person name="Spatafora J."/>
            <person name="Crous P."/>
            <person name="Grigoriev I."/>
        </authorList>
    </citation>
    <scope>NUCLEOTIDE SEQUENCE</scope>
    <source>
        <strain evidence="2">CBS 116435</strain>
    </source>
</reference>
<dbReference type="AlphaFoldDB" id="A0A9P4QCL1"/>
<sequence>MACETFQQSFSATALHSMHGSKRRKRNTPTGRKLSIIPEEVPSHLFEQNSKRSADASTSSNLDTLVASVFGSVDWDDGQDEVDLEILYRLQRPDLRPQTQGQPRPNAPVFNLVNWARQAAFEAQDALIEESYHNSTPDHSSPVDSVTSSTESEDEESNDSLASNLEALMIEVVKTVSITAMPLRPAPARPQTGFQLPLRLQTHSLHSPMMTPINSPLNSVSCF</sequence>
<feature type="region of interest" description="Disordered" evidence="1">
    <location>
        <begin position="132"/>
        <end position="160"/>
    </location>
</feature>
<gene>
    <name evidence="2" type="ORF">K431DRAFT_282619</name>
</gene>
<feature type="region of interest" description="Disordered" evidence="1">
    <location>
        <begin position="14"/>
        <end position="41"/>
    </location>
</feature>
<evidence type="ECO:0000313" key="2">
    <source>
        <dbReference type="EMBL" id="KAF2723924.1"/>
    </source>
</evidence>
<dbReference type="Proteomes" id="UP000799441">
    <property type="component" value="Unassembled WGS sequence"/>
</dbReference>
<comment type="caution">
    <text evidence="2">The sequence shown here is derived from an EMBL/GenBank/DDBJ whole genome shotgun (WGS) entry which is preliminary data.</text>
</comment>
<organism evidence="2 3">
    <name type="scientific">Polychaeton citri CBS 116435</name>
    <dbReference type="NCBI Taxonomy" id="1314669"/>
    <lineage>
        <taxon>Eukaryota</taxon>
        <taxon>Fungi</taxon>
        <taxon>Dikarya</taxon>
        <taxon>Ascomycota</taxon>
        <taxon>Pezizomycotina</taxon>
        <taxon>Dothideomycetes</taxon>
        <taxon>Dothideomycetidae</taxon>
        <taxon>Capnodiales</taxon>
        <taxon>Capnodiaceae</taxon>
        <taxon>Polychaeton</taxon>
    </lineage>
</organism>